<dbReference type="InterPro" id="IPR009833">
    <property type="entry name" value="DUF1398"/>
</dbReference>
<dbReference type="SUPFAM" id="SSF160419">
    <property type="entry name" value="YdfO-like"/>
    <property type="match status" value="1"/>
</dbReference>
<evidence type="ECO:0000313" key="1">
    <source>
        <dbReference type="EMBL" id="RNL52362.1"/>
    </source>
</evidence>
<gene>
    <name evidence="1" type="ORF">D7004_12425</name>
</gene>
<dbReference type="EMBL" id="RBEE01000023">
    <property type="protein sequence ID" value="RNL52362.1"/>
    <property type="molecule type" value="Genomic_DNA"/>
</dbReference>
<dbReference type="Pfam" id="PF07166">
    <property type="entry name" value="DUF1398"/>
    <property type="match status" value="1"/>
</dbReference>
<dbReference type="InterPro" id="IPR036696">
    <property type="entry name" value="YdfO-like_sf"/>
</dbReference>
<proteinExistence type="predicted"/>
<dbReference type="RefSeq" id="WP_123206166.1">
    <property type="nucleotide sequence ID" value="NZ_RBEE01000023.1"/>
</dbReference>
<sequence>MFSIEEIKKAESKIVTGADFPQFIKQIKTLGVVRNDVYVANGLSIYYGDDDQTVQASPTEYPDLIINDESSEDKLMHALEVHQKGETDYFTFCKQAADAGVEKWVIDLKDMTCTYLNNEQKELVQEKFRLFKFFPKPV</sequence>
<accession>A0A3N0BUH8</accession>
<keyword evidence="2" id="KW-1185">Reference proteome</keyword>
<reference evidence="1 2" key="1">
    <citation type="submission" date="2018-10" db="EMBL/GenBank/DDBJ databases">
        <title>Genome sequencing of Pedobacter jejuensis TNB23.</title>
        <authorList>
            <person name="Cho Y.-J."/>
            <person name="Cho A."/>
            <person name="Kim O.-S."/>
        </authorList>
    </citation>
    <scope>NUCLEOTIDE SEQUENCE [LARGE SCALE GENOMIC DNA]</scope>
    <source>
        <strain evidence="1 2">TNB23</strain>
    </source>
</reference>
<organism evidence="1 2">
    <name type="scientific">Pedobacter jejuensis</name>
    <dbReference type="NCBI Taxonomy" id="1268550"/>
    <lineage>
        <taxon>Bacteria</taxon>
        <taxon>Pseudomonadati</taxon>
        <taxon>Bacteroidota</taxon>
        <taxon>Sphingobacteriia</taxon>
        <taxon>Sphingobacteriales</taxon>
        <taxon>Sphingobacteriaceae</taxon>
        <taxon>Pedobacter</taxon>
    </lineage>
</organism>
<evidence type="ECO:0000313" key="2">
    <source>
        <dbReference type="Proteomes" id="UP000274046"/>
    </source>
</evidence>
<dbReference type="OrthoDB" id="1550456at2"/>
<dbReference type="Proteomes" id="UP000274046">
    <property type="component" value="Unassembled WGS sequence"/>
</dbReference>
<dbReference type="Gene3D" id="3.30.1810.10">
    <property type="entry name" value="YdfO-like"/>
    <property type="match status" value="1"/>
</dbReference>
<comment type="caution">
    <text evidence="1">The sequence shown here is derived from an EMBL/GenBank/DDBJ whole genome shotgun (WGS) entry which is preliminary data.</text>
</comment>
<name>A0A3N0BUH8_9SPHI</name>
<protein>
    <submittedName>
        <fullName evidence="1">DUF1398 domain-containing protein</fullName>
    </submittedName>
</protein>
<dbReference type="AlphaFoldDB" id="A0A3N0BUH8"/>